<dbReference type="PANTHER" id="PTHR33841">
    <property type="entry name" value="DNA METHYLTRANSFERASE YEEA-RELATED"/>
    <property type="match status" value="1"/>
</dbReference>
<evidence type="ECO:0000313" key="6">
    <source>
        <dbReference type="EMBL" id="MBF1264327.1"/>
    </source>
</evidence>
<dbReference type="EMBL" id="JABZQQ010000005">
    <property type="protein sequence ID" value="MBF1264327.1"/>
    <property type="molecule type" value="Genomic_DNA"/>
</dbReference>
<gene>
    <name evidence="6" type="ORF">HXM80_01255</name>
</gene>
<dbReference type="InterPro" id="IPR050953">
    <property type="entry name" value="N4_N6_ade-DNA_methylase"/>
</dbReference>
<dbReference type="AlphaFoldDB" id="A0A930GTB4"/>
<evidence type="ECO:0000256" key="1">
    <source>
        <dbReference type="ARBA" id="ARBA00011900"/>
    </source>
</evidence>
<dbReference type="InterPro" id="IPR029063">
    <property type="entry name" value="SAM-dependent_MTases_sf"/>
</dbReference>
<evidence type="ECO:0000313" key="7">
    <source>
        <dbReference type="Proteomes" id="UP000780345"/>
    </source>
</evidence>
<dbReference type="GO" id="GO:0009007">
    <property type="term" value="F:site-specific DNA-methyltransferase (adenine-specific) activity"/>
    <property type="evidence" value="ECO:0007669"/>
    <property type="project" value="UniProtKB-EC"/>
</dbReference>
<reference evidence="6" key="1">
    <citation type="submission" date="2020-04" db="EMBL/GenBank/DDBJ databases">
        <title>Deep metagenomics examines the oral microbiome during advanced dental caries in children, revealing novel taxa and co-occurrences with host molecules.</title>
        <authorList>
            <person name="Baker J.L."/>
            <person name="Morton J.T."/>
            <person name="Dinis M."/>
            <person name="Alvarez R."/>
            <person name="Tran N.C."/>
            <person name="Knight R."/>
            <person name="Edlund A."/>
        </authorList>
    </citation>
    <scope>NUCLEOTIDE SEQUENCE</scope>
    <source>
        <strain evidence="6">JCVI_32_bin.62</strain>
    </source>
</reference>
<dbReference type="Proteomes" id="UP000780345">
    <property type="component" value="Unassembled WGS sequence"/>
</dbReference>
<name>A0A930GTB4_NEISI</name>
<evidence type="ECO:0000256" key="3">
    <source>
        <dbReference type="ARBA" id="ARBA00022679"/>
    </source>
</evidence>
<dbReference type="Gene3D" id="3.40.50.150">
    <property type="entry name" value="Vaccinia Virus protein VP39"/>
    <property type="match status" value="1"/>
</dbReference>
<evidence type="ECO:0000256" key="5">
    <source>
        <dbReference type="ARBA" id="ARBA00047942"/>
    </source>
</evidence>
<keyword evidence="6" id="KW-0378">Hydrolase</keyword>
<sequence length="207" mass="24264">MTGQIKSKQRVADHGEVFTREQEVNAMLDLVKNETLRIESRFLEPACGDGNFLIQILKRKLDAVAKNYRTSQREYEFYTVLALCSIYGVELLEDNVKTCRKRLFSYIVLQYETELSRLPGEAFLNTLDFILRLNIVHGDALTMRYTESSEPLHFSQWSPVPFPRRFSLKRHDFQYQYLVDNAGSPYQSLQEFKGRYFLDIQNAEPLN</sequence>
<dbReference type="GO" id="GO:0032259">
    <property type="term" value="P:methylation"/>
    <property type="evidence" value="ECO:0007669"/>
    <property type="project" value="UniProtKB-KW"/>
</dbReference>
<organism evidence="6 7">
    <name type="scientific">Neisseria sicca</name>
    <dbReference type="NCBI Taxonomy" id="490"/>
    <lineage>
        <taxon>Bacteria</taxon>
        <taxon>Pseudomonadati</taxon>
        <taxon>Pseudomonadota</taxon>
        <taxon>Betaproteobacteria</taxon>
        <taxon>Neisseriales</taxon>
        <taxon>Neisseriaceae</taxon>
        <taxon>Neisseria</taxon>
    </lineage>
</organism>
<comment type="catalytic activity">
    <reaction evidence="5">
        <text>a 2'-deoxyadenosine in DNA + S-adenosyl-L-methionine = an N(6)-methyl-2'-deoxyadenosine in DNA + S-adenosyl-L-homocysteine + H(+)</text>
        <dbReference type="Rhea" id="RHEA:15197"/>
        <dbReference type="Rhea" id="RHEA-COMP:12418"/>
        <dbReference type="Rhea" id="RHEA-COMP:12419"/>
        <dbReference type="ChEBI" id="CHEBI:15378"/>
        <dbReference type="ChEBI" id="CHEBI:57856"/>
        <dbReference type="ChEBI" id="CHEBI:59789"/>
        <dbReference type="ChEBI" id="CHEBI:90615"/>
        <dbReference type="ChEBI" id="CHEBI:90616"/>
        <dbReference type="EC" id="2.1.1.72"/>
    </reaction>
</comment>
<dbReference type="GO" id="GO:0004519">
    <property type="term" value="F:endonuclease activity"/>
    <property type="evidence" value="ECO:0007669"/>
    <property type="project" value="UniProtKB-KW"/>
</dbReference>
<evidence type="ECO:0000256" key="2">
    <source>
        <dbReference type="ARBA" id="ARBA00022603"/>
    </source>
</evidence>
<dbReference type="PANTHER" id="PTHR33841:SF5">
    <property type="entry name" value="DNA METHYLASE (MODIFICATION METHYLASE) (METHYLTRANSFERASE)-RELATED"/>
    <property type="match status" value="1"/>
</dbReference>
<comment type="caution">
    <text evidence="6">The sequence shown here is derived from an EMBL/GenBank/DDBJ whole genome shotgun (WGS) entry which is preliminary data.</text>
</comment>
<keyword evidence="6" id="KW-0255">Endonuclease</keyword>
<proteinExistence type="predicted"/>
<keyword evidence="6" id="KW-0540">Nuclease</keyword>
<evidence type="ECO:0000256" key="4">
    <source>
        <dbReference type="ARBA" id="ARBA00022691"/>
    </source>
</evidence>
<keyword evidence="3" id="KW-0808">Transferase</keyword>
<accession>A0A930GTB4</accession>
<keyword evidence="2" id="KW-0489">Methyltransferase</keyword>
<dbReference type="SUPFAM" id="SSF53335">
    <property type="entry name" value="S-adenosyl-L-methionine-dependent methyltransferases"/>
    <property type="match status" value="1"/>
</dbReference>
<dbReference type="EC" id="2.1.1.72" evidence="1"/>
<keyword evidence="4" id="KW-0949">S-adenosyl-L-methionine</keyword>
<protein>
    <recommendedName>
        <fullName evidence="1">site-specific DNA-methyltransferase (adenine-specific)</fullName>
        <ecNumber evidence="1">2.1.1.72</ecNumber>
    </recommendedName>
</protein>